<evidence type="ECO:0000256" key="1">
    <source>
        <dbReference type="ARBA" id="ARBA00004651"/>
    </source>
</evidence>
<evidence type="ECO:0000256" key="5">
    <source>
        <dbReference type="ARBA" id="ARBA00022989"/>
    </source>
</evidence>
<dbReference type="EMBL" id="CP002631">
    <property type="protein sequence ID" value="AEB15364.1"/>
    <property type="molecule type" value="Genomic_DNA"/>
</dbReference>
<dbReference type="STRING" id="869209.Tresu_2502"/>
<dbReference type="InterPro" id="IPR036458">
    <property type="entry name" value="Na:dicarbo_symporter_sf"/>
</dbReference>
<evidence type="ECO:0000313" key="9">
    <source>
        <dbReference type="Proteomes" id="UP000006852"/>
    </source>
</evidence>
<keyword evidence="9" id="KW-1185">Reference proteome</keyword>
<evidence type="ECO:0000313" key="8">
    <source>
        <dbReference type="EMBL" id="AEB15364.1"/>
    </source>
</evidence>
<dbReference type="SUPFAM" id="SSF118215">
    <property type="entry name" value="Proton glutamate symport protein"/>
    <property type="match status" value="1"/>
</dbReference>
<reference evidence="9" key="2">
    <citation type="submission" date="2011-04" db="EMBL/GenBank/DDBJ databases">
        <title>The complete genome of chromosome of Treponema succinifaciens DSM 2489.</title>
        <authorList>
            <person name="Lucas S."/>
            <person name="Copeland A."/>
            <person name="Lapidus A."/>
            <person name="Bruce D."/>
            <person name="Goodwin L."/>
            <person name="Pitluck S."/>
            <person name="Peters L."/>
            <person name="Kyrpides N."/>
            <person name="Mavromatis K."/>
            <person name="Ivanova N."/>
            <person name="Ovchinnikova G."/>
            <person name="Teshima H."/>
            <person name="Detter J.C."/>
            <person name="Tapia R."/>
            <person name="Han C."/>
            <person name="Land M."/>
            <person name="Hauser L."/>
            <person name="Markowitz V."/>
            <person name="Cheng J.-F."/>
            <person name="Hugenholtz P."/>
            <person name="Woyke T."/>
            <person name="Wu D."/>
            <person name="Gronow S."/>
            <person name="Wellnitz S."/>
            <person name="Brambilla E."/>
            <person name="Klenk H.-P."/>
            <person name="Eisen J.A."/>
        </authorList>
    </citation>
    <scope>NUCLEOTIDE SEQUENCE [LARGE SCALE GENOMIC DNA]</scope>
    <source>
        <strain evidence="9">ATCC 33096 / DSM 2489 / 6091</strain>
    </source>
</reference>
<dbReference type="GO" id="GO:0005886">
    <property type="term" value="C:plasma membrane"/>
    <property type="evidence" value="ECO:0007669"/>
    <property type="project" value="UniProtKB-SubCell"/>
</dbReference>
<dbReference type="GeneID" id="302999614"/>
<dbReference type="Proteomes" id="UP000006852">
    <property type="component" value="Chromosome"/>
</dbReference>
<keyword evidence="3" id="KW-1003">Cell membrane</keyword>
<evidence type="ECO:0000256" key="2">
    <source>
        <dbReference type="ARBA" id="ARBA00022448"/>
    </source>
</evidence>
<dbReference type="RefSeq" id="WP_013702615.1">
    <property type="nucleotide sequence ID" value="NC_015385.1"/>
</dbReference>
<organism evidence="8 9">
    <name type="scientific">Treponema succinifaciens (strain ATCC 33096 / DSM 2489 / 6091)</name>
    <dbReference type="NCBI Taxonomy" id="869209"/>
    <lineage>
        <taxon>Bacteria</taxon>
        <taxon>Pseudomonadati</taxon>
        <taxon>Spirochaetota</taxon>
        <taxon>Spirochaetia</taxon>
        <taxon>Spirochaetales</taxon>
        <taxon>Treponemataceae</taxon>
        <taxon>Treponema</taxon>
    </lineage>
</organism>
<dbReference type="Gene3D" id="1.10.3860.10">
    <property type="entry name" value="Sodium:dicarboxylate symporter"/>
    <property type="match status" value="1"/>
</dbReference>
<evidence type="ECO:0000256" key="6">
    <source>
        <dbReference type="ARBA" id="ARBA00023136"/>
    </source>
</evidence>
<dbReference type="KEGG" id="tsu:Tresu_2502"/>
<accession>F2NWP5</accession>
<dbReference type="Pfam" id="PF00375">
    <property type="entry name" value="SDF"/>
    <property type="match status" value="1"/>
</dbReference>
<dbReference type="OrthoDB" id="368112at2"/>
<dbReference type="HOGENOM" id="CLU_056006_0_0_12"/>
<dbReference type="PANTHER" id="PTHR42865">
    <property type="entry name" value="PROTON/GLUTAMATE-ASPARTATE SYMPORTER"/>
    <property type="match status" value="1"/>
</dbReference>
<feature type="transmembrane region" description="Helical" evidence="7">
    <location>
        <begin position="370"/>
        <end position="394"/>
    </location>
</feature>
<sequence length="409" mass="44661">MRIWLKYLIGIAIGLISALVFSPSTAQGQAVLDFIVEIAVRFGRYALLPVLFFSVSISFFKLRDEKLLTKASLWTFSVIFSSSFALMLLGLVSALAIKLPRIPITTEKASEVSSFAWQTLITKLFPFSGFESLMDGAYLLPCFIFAGLAGAGAASDKNASKAAVGLFDSLSKVFYIVLSFFTEIFAVGMIAVMCRWTLDFISAVSSGVYNGLIIMLTADLFIVAFIIYPLILRFLCHEMHPYRVLYASICPFLVAFFSGDTNLALVLNLRHGKESLGIKRRINAFSFPLFSIFGRGGAALIQAAGFVLILRSYSSLGIPVLDVLWIAGVSFLLSFALAEIPLGGPFAAITSMCLLYGRGFESGYLLLKNAVPVICAYAAGIDALTAMFGSYIIAVKTKMIHHQELRKFI</sequence>
<keyword evidence="5 7" id="KW-1133">Transmembrane helix</keyword>
<keyword evidence="6 7" id="KW-0472">Membrane</keyword>
<keyword evidence="4 7" id="KW-0812">Transmembrane</keyword>
<comment type="subcellular location">
    <subcellularLocation>
        <location evidence="1">Cell membrane</location>
        <topology evidence="1">Multi-pass membrane protein</topology>
    </subcellularLocation>
</comment>
<dbReference type="AlphaFoldDB" id="F2NWP5"/>
<evidence type="ECO:0000256" key="7">
    <source>
        <dbReference type="SAM" id="Phobius"/>
    </source>
</evidence>
<feature type="transmembrane region" description="Helical" evidence="7">
    <location>
        <begin position="244"/>
        <end position="267"/>
    </location>
</feature>
<reference evidence="8 9" key="1">
    <citation type="journal article" date="2011" name="Stand. Genomic Sci.">
        <title>Complete genome sequence of Treponema succinifaciens type strain (6091).</title>
        <authorList>
            <person name="Han C."/>
            <person name="Gronow S."/>
            <person name="Teshima H."/>
            <person name="Lapidus A."/>
            <person name="Nolan M."/>
            <person name="Lucas S."/>
            <person name="Hammon N."/>
            <person name="Deshpande S."/>
            <person name="Cheng J.F."/>
            <person name="Zeytun A."/>
            <person name="Tapia R."/>
            <person name="Goodwin L."/>
            <person name="Pitluck S."/>
            <person name="Liolios K."/>
            <person name="Pagani I."/>
            <person name="Ivanova N."/>
            <person name="Mavromatis K."/>
            <person name="Mikhailova N."/>
            <person name="Huntemann M."/>
            <person name="Pati A."/>
            <person name="Chen A."/>
            <person name="Palaniappan K."/>
            <person name="Land M."/>
            <person name="Hauser L."/>
            <person name="Brambilla E.M."/>
            <person name="Rohde M."/>
            <person name="Goker M."/>
            <person name="Woyke T."/>
            <person name="Bristow J."/>
            <person name="Eisen J.A."/>
            <person name="Markowitz V."/>
            <person name="Hugenholtz P."/>
            <person name="Kyrpides N.C."/>
            <person name="Klenk H.P."/>
            <person name="Detter J.C."/>
        </authorList>
    </citation>
    <scope>NUCLEOTIDE SEQUENCE [LARGE SCALE GENOMIC DNA]</scope>
    <source>
        <strain evidence="9">ATCC 33096 / DSM 2489 / 6091</strain>
    </source>
</reference>
<dbReference type="PANTHER" id="PTHR42865:SF7">
    <property type="entry name" value="PROTON_GLUTAMATE-ASPARTATE SYMPORTER"/>
    <property type="match status" value="1"/>
</dbReference>
<dbReference type="InterPro" id="IPR001991">
    <property type="entry name" value="Na-dicarboxylate_symporter"/>
</dbReference>
<name>F2NWP5_TRES6</name>
<feature type="transmembrane region" description="Helical" evidence="7">
    <location>
        <begin position="42"/>
        <end position="60"/>
    </location>
</feature>
<feature type="transmembrane region" description="Helical" evidence="7">
    <location>
        <begin position="72"/>
        <end position="97"/>
    </location>
</feature>
<protein>
    <submittedName>
        <fullName evidence="8">Transporter, putative</fullName>
    </submittedName>
</protein>
<feature type="transmembrane region" description="Helical" evidence="7">
    <location>
        <begin position="136"/>
        <end position="154"/>
    </location>
</feature>
<feature type="transmembrane region" description="Helical" evidence="7">
    <location>
        <begin position="323"/>
        <end position="350"/>
    </location>
</feature>
<keyword evidence="2" id="KW-0813">Transport</keyword>
<feature type="transmembrane region" description="Helical" evidence="7">
    <location>
        <begin position="287"/>
        <end position="311"/>
    </location>
</feature>
<evidence type="ECO:0000256" key="4">
    <source>
        <dbReference type="ARBA" id="ARBA00022692"/>
    </source>
</evidence>
<dbReference type="eggNOG" id="COG1301">
    <property type="taxonomic scope" value="Bacteria"/>
</dbReference>
<gene>
    <name evidence="8" type="ordered locus">Tresu_2502</name>
</gene>
<evidence type="ECO:0000256" key="3">
    <source>
        <dbReference type="ARBA" id="ARBA00022475"/>
    </source>
</evidence>
<feature type="transmembrane region" description="Helical" evidence="7">
    <location>
        <begin position="174"/>
        <end position="198"/>
    </location>
</feature>
<proteinExistence type="predicted"/>
<dbReference type="GO" id="GO:0015293">
    <property type="term" value="F:symporter activity"/>
    <property type="evidence" value="ECO:0007669"/>
    <property type="project" value="UniProtKB-KW"/>
</dbReference>
<feature type="transmembrane region" description="Helical" evidence="7">
    <location>
        <begin position="210"/>
        <end position="232"/>
    </location>
</feature>